<reference evidence="3" key="1">
    <citation type="journal article" date="2019" name="Int. J. Syst. Evol. Microbiol.">
        <title>The Global Catalogue of Microorganisms (GCM) 10K type strain sequencing project: providing services to taxonomists for standard genome sequencing and annotation.</title>
        <authorList>
            <consortium name="The Broad Institute Genomics Platform"/>
            <consortium name="The Broad Institute Genome Sequencing Center for Infectious Disease"/>
            <person name="Wu L."/>
            <person name="Ma J."/>
        </authorList>
    </citation>
    <scope>NUCLEOTIDE SEQUENCE [LARGE SCALE GENOMIC DNA]</scope>
    <source>
        <strain evidence="3">JCM 17924</strain>
    </source>
</reference>
<dbReference type="InterPro" id="IPR046020">
    <property type="entry name" value="DUF5977"/>
</dbReference>
<dbReference type="SUPFAM" id="SSF49299">
    <property type="entry name" value="PKD domain"/>
    <property type="match status" value="1"/>
</dbReference>
<dbReference type="SMART" id="SM00089">
    <property type="entry name" value="PKD"/>
    <property type="match status" value="2"/>
</dbReference>
<dbReference type="Proteomes" id="UP001500454">
    <property type="component" value="Unassembled WGS sequence"/>
</dbReference>
<feature type="domain" description="PKD/Chitinase" evidence="1">
    <location>
        <begin position="273"/>
        <end position="362"/>
    </location>
</feature>
<dbReference type="InterPro" id="IPR022409">
    <property type="entry name" value="PKD/Chitinase_dom"/>
</dbReference>
<dbReference type="InterPro" id="IPR035986">
    <property type="entry name" value="PKD_dom_sf"/>
</dbReference>
<feature type="domain" description="PKD/Chitinase" evidence="1">
    <location>
        <begin position="181"/>
        <end position="267"/>
    </location>
</feature>
<organism evidence="2 3">
    <name type="scientific">Hymenobacter koreensis</name>
    <dbReference type="NCBI Taxonomy" id="1084523"/>
    <lineage>
        <taxon>Bacteria</taxon>
        <taxon>Pseudomonadati</taxon>
        <taxon>Bacteroidota</taxon>
        <taxon>Cytophagia</taxon>
        <taxon>Cytophagales</taxon>
        <taxon>Hymenobacteraceae</taxon>
        <taxon>Hymenobacter</taxon>
    </lineage>
</organism>
<dbReference type="Pfam" id="PF19404">
    <property type="entry name" value="DUF5977"/>
    <property type="match status" value="1"/>
</dbReference>
<dbReference type="EMBL" id="BAABHA010000015">
    <property type="protein sequence ID" value="GAA4391952.1"/>
    <property type="molecule type" value="Genomic_DNA"/>
</dbReference>
<dbReference type="Pfam" id="PF17957">
    <property type="entry name" value="Big_7"/>
    <property type="match status" value="2"/>
</dbReference>
<accession>A0ABP8JJR6</accession>
<evidence type="ECO:0000313" key="2">
    <source>
        <dbReference type="EMBL" id="GAA4391952.1"/>
    </source>
</evidence>
<evidence type="ECO:0000313" key="3">
    <source>
        <dbReference type="Proteomes" id="UP001500454"/>
    </source>
</evidence>
<gene>
    <name evidence="2" type="ORF">GCM10023186_41880</name>
</gene>
<dbReference type="Gene3D" id="2.60.40.10">
    <property type="entry name" value="Immunoglobulins"/>
    <property type="match status" value="2"/>
</dbReference>
<sequence length="457" mass="46984">MADTPINYTDASFVRPAGEAIADTEAMFNTSTEGVTRLDSVAKVREAIAPATIRANRKPRTTTAGRVGQEFWFLQGAGKWSIYQHSAPIADGENPETIGPWVLVQEIGLQSGVFTSTKSFTANCPAGQTGAPMTREATRSSTISQDDADAQALAAATQAATAALVCSVVVVTPTNQIPAVSVAASPSPATVGVSMTLTATANDADGEVVKVEYYNGQTKLGETGSAPPYTFTYAPTAPGTLSLTAKAYDNAGGVGTSSALSVTVNNPAPVNQLPAANLSVPKTTLANGESMTATATASDPDGTVVKVELLDGTAVVAEDSTSPYSLNYASTVAGQHTLRARATDNNGGATLSAPVTVTVQAAVVVPASYEVNLGNGQTDAQTGVLLTVEPAEPDVLRFNRPAAGDTSPGDMEIVFDDITVALVNFPLYLVGTAYAYDRNGQRYLGTFTNGKSTPSAQ</sequence>
<dbReference type="InterPro" id="IPR013783">
    <property type="entry name" value="Ig-like_fold"/>
</dbReference>
<proteinExistence type="predicted"/>
<evidence type="ECO:0000259" key="1">
    <source>
        <dbReference type="SMART" id="SM00089"/>
    </source>
</evidence>
<comment type="caution">
    <text evidence="2">The sequence shown here is derived from an EMBL/GenBank/DDBJ whole genome shotgun (WGS) entry which is preliminary data.</text>
</comment>
<protein>
    <recommendedName>
        <fullName evidence="1">PKD/Chitinase domain-containing protein</fullName>
    </recommendedName>
</protein>
<dbReference type="RefSeq" id="WP_345227424.1">
    <property type="nucleotide sequence ID" value="NZ_BAABHA010000015.1"/>
</dbReference>
<keyword evidence="3" id="KW-1185">Reference proteome</keyword>
<name>A0ABP8JJR6_9BACT</name>